<dbReference type="GO" id="GO:0005829">
    <property type="term" value="C:cytosol"/>
    <property type="evidence" value="ECO:0007669"/>
    <property type="project" value="TreeGrafter"/>
</dbReference>
<dbReference type="HOGENOM" id="CLU_075053_8_0_3"/>
<dbReference type="InterPro" id="IPR012318">
    <property type="entry name" value="HTH_CRP"/>
</dbReference>
<evidence type="ECO:0000313" key="6">
    <source>
        <dbReference type="Proteomes" id="UP000001422"/>
    </source>
</evidence>
<proteinExistence type="predicted"/>
<dbReference type="SUPFAM" id="SSF46785">
    <property type="entry name" value="Winged helix' DNA-binding domain"/>
    <property type="match status" value="1"/>
</dbReference>
<evidence type="ECO:0000313" key="5">
    <source>
        <dbReference type="EMBL" id="CAE07534.1"/>
    </source>
</evidence>
<dbReference type="PANTHER" id="PTHR24567">
    <property type="entry name" value="CRP FAMILY TRANSCRIPTIONAL REGULATORY PROTEIN"/>
    <property type="match status" value="1"/>
</dbReference>
<evidence type="ECO:0000256" key="2">
    <source>
        <dbReference type="ARBA" id="ARBA00023125"/>
    </source>
</evidence>
<dbReference type="Proteomes" id="UP000001422">
    <property type="component" value="Chromosome"/>
</dbReference>
<dbReference type="Pfam" id="PF00027">
    <property type="entry name" value="cNMP_binding"/>
    <property type="match status" value="1"/>
</dbReference>
<evidence type="ECO:0000259" key="4">
    <source>
        <dbReference type="PROSITE" id="PS51063"/>
    </source>
</evidence>
<dbReference type="InterPro" id="IPR050397">
    <property type="entry name" value="Env_Response_Regulators"/>
</dbReference>
<dbReference type="InterPro" id="IPR018490">
    <property type="entry name" value="cNMP-bd_dom_sf"/>
</dbReference>
<sequence>MHVALHTVRMYPRNTSMVAIPSRELSPRRDGFRELLETNYQKRDLVHLTAGSVVPLLKNSIWLVVRGMVKLGAVSVHGDELLLGLAGPNEPFGEPLSTVEAYEAVALSDCDLLCLSANEVEQAPQLALAMMDAIGARYRQAEYMLALLGLRRVEERVRGFLEMLAQDYGQPCDDGLRLNLRLTHQEMASALSTTRVTVTRVIGLLRDEGWLKIDAQRHLVIAHLPRR</sequence>
<protein>
    <submittedName>
        <fullName evidence="5">Possible transcriptional regulator</fullName>
    </submittedName>
</protein>
<dbReference type="SUPFAM" id="SSF51206">
    <property type="entry name" value="cAMP-binding domain-like"/>
    <property type="match status" value="1"/>
</dbReference>
<dbReference type="AlphaFoldDB" id="Q7U7G5"/>
<dbReference type="InterPro" id="IPR000595">
    <property type="entry name" value="cNMP-bd_dom"/>
</dbReference>
<name>Q7U7G5_PARMW</name>
<dbReference type="InterPro" id="IPR014710">
    <property type="entry name" value="RmlC-like_jellyroll"/>
</dbReference>
<dbReference type="STRING" id="84588.SYNW1019"/>
<evidence type="ECO:0000256" key="1">
    <source>
        <dbReference type="ARBA" id="ARBA00023015"/>
    </source>
</evidence>
<keyword evidence="3" id="KW-0804">Transcription</keyword>
<dbReference type="EMBL" id="BX569691">
    <property type="protein sequence ID" value="CAE07534.1"/>
    <property type="molecule type" value="Genomic_DNA"/>
</dbReference>
<reference evidence="5 6" key="1">
    <citation type="journal article" date="2003" name="Nature">
        <title>The genome of a motile marine Synechococcus.</title>
        <authorList>
            <person name="Palenik B."/>
            <person name="Brahamsha B."/>
            <person name="Larimer F."/>
            <person name="Land M."/>
            <person name="Hauser L."/>
            <person name="Chain P."/>
            <person name="Lamerdin J."/>
            <person name="Regala W."/>
            <person name="Allen E.A."/>
            <person name="McCarren J."/>
            <person name="Paulsen I."/>
            <person name="Dufresne A."/>
            <person name="Partensky F."/>
            <person name="Webb E."/>
            <person name="Waterbury J."/>
        </authorList>
    </citation>
    <scope>NUCLEOTIDE SEQUENCE [LARGE SCALE GENOMIC DNA]</scope>
    <source>
        <strain evidence="5 6">WH8102</strain>
    </source>
</reference>
<keyword evidence="2" id="KW-0238">DNA-binding</keyword>
<dbReference type="KEGG" id="syw:SYNW1019"/>
<evidence type="ECO:0000256" key="3">
    <source>
        <dbReference type="ARBA" id="ARBA00023163"/>
    </source>
</evidence>
<dbReference type="eggNOG" id="COG0664">
    <property type="taxonomic scope" value="Bacteria"/>
</dbReference>
<keyword evidence="1" id="KW-0805">Transcription regulation</keyword>
<dbReference type="CDD" id="cd00092">
    <property type="entry name" value="HTH_CRP"/>
    <property type="match status" value="1"/>
</dbReference>
<dbReference type="InterPro" id="IPR036390">
    <property type="entry name" value="WH_DNA-bd_sf"/>
</dbReference>
<keyword evidence="6" id="KW-1185">Reference proteome</keyword>
<dbReference type="PANTHER" id="PTHR24567:SF65">
    <property type="entry name" value="REGULATORY PROTEIN CYSR HOMOLOG"/>
    <property type="match status" value="1"/>
</dbReference>
<feature type="domain" description="HTH crp-type" evidence="4">
    <location>
        <begin position="151"/>
        <end position="224"/>
    </location>
</feature>
<dbReference type="PROSITE" id="PS51063">
    <property type="entry name" value="HTH_CRP_2"/>
    <property type="match status" value="1"/>
</dbReference>
<dbReference type="Gene3D" id="1.10.10.10">
    <property type="entry name" value="Winged helix-like DNA-binding domain superfamily/Winged helix DNA-binding domain"/>
    <property type="match status" value="1"/>
</dbReference>
<accession>Q7U7G5</accession>
<dbReference type="Pfam" id="PF13545">
    <property type="entry name" value="HTH_Crp_2"/>
    <property type="match status" value="1"/>
</dbReference>
<dbReference type="CDD" id="cd00038">
    <property type="entry name" value="CAP_ED"/>
    <property type="match status" value="1"/>
</dbReference>
<dbReference type="InterPro" id="IPR036388">
    <property type="entry name" value="WH-like_DNA-bd_sf"/>
</dbReference>
<dbReference type="GO" id="GO:0003700">
    <property type="term" value="F:DNA-binding transcription factor activity"/>
    <property type="evidence" value="ECO:0007669"/>
    <property type="project" value="TreeGrafter"/>
</dbReference>
<organism evidence="5 6">
    <name type="scientific">Parasynechococcus marenigrum (strain WH8102)</name>
    <dbReference type="NCBI Taxonomy" id="84588"/>
    <lineage>
        <taxon>Bacteria</taxon>
        <taxon>Bacillati</taxon>
        <taxon>Cyanobacteriota</taxon>
        <taxon>Cyanophyceae</taxon>
        <taxon>Synechococcales</taxon>
        <taxon>Prochlorococcaceae</taxon>
        <taxon>Parasynechococcus</taxon>
        <taxon>Parasynechococcus marenigrum</taxon>
    </lineage>
</organism>
<dbReference type="GO" id="GO:0003677">
    <property type="term" value="F:DNA binding"/>
    <property type="evidence" value="ECO:0007669"/>
    <property type="project" value="UniProtKB-KW"/>
</dbReference>
<dbReference type="SMART" id="SM00419">
    <property type="entry name" value="HTH_CRP"/>
    <property type="match status" value="1"/>
</dbReference>
<dbReference type="Gene3D" id="2.60.120.10">
    <property type="entry name" value="Jelly Rolls"/>
    <property type="match status" value="1"/>
</dbReference>
<dbReference type="SMR" id="Q7U7G5"/>
<gene>
    <name evidence="5" type="ordered locus">SYNW1019</name>
</gene>